<dbReference type="InterPro" id="IPR036680">
    <property type="entry name" value="SPOR-like_sf"/>
</dbReference>
<dbReference type="RefSeq" id="WP_115451342.1">
    <property type="nucleotide sequence ID" value="NZ_QNQT01000002.1"/>
</dbReference>
<dbReference type="EMBL" id="QNQT01000002">
    <property type="protein sequence ID" value="RDU37671.1"/>
    <property type="molecule type" value="Genomic_DNA"/>
</dbReference>
<dbReference type="PROSITE" id="PS51724">
    <property type="entry name" value="SPOR"/>
    <property type="match status" value="1"/>
</dbReference>
<sequence>MKFMLDAGHGYSTAGKRSPSGMREYEFNRAVAAYTKTELETYLDVTVYFAHSDDRDVPLQERTDKANELKVDAYIAIHANAYQDTWNSANGVDTFVYVTKPKDAYELALKVQKNLVEKTGRRDRGVKTANFHVLRETNMTSILTECGFMTNPEEEALLRSDSYRQVCGKAIASGIAEHYGLKKKPTAPAPGSGALYRVQAGAFRDKGNADDLVKKLSLKGYEAFTSKDTDALYKVQAGAFAKKENADDLVKRLKEDGFTAFVFQG</sequence>
<dbReference type="Pfam" id="PF05036">
    <property type="entry name" value="SPOR"/>
    <property type="match status" value="1"/>
</dbReference>
<evidence type="ECO:0000256" key="2">
    <source>
        <dbReference type="SAM" id="MobiDB-lite"/>
    </source>
</evidence>
<proteinExistence type="predicted"/>
<dbReference type="PANTHER" id="PTHR30404">
    <property type="entry name" value="N-ACETYLMURAMOYL-L-ALANINE AMIDASE"/>
    <property type="match status" value="1"/>
</dbReference>
<dbReference type="GO" id="GO:0042834">
    <property type="term" value="F:peptidoglycan binding"/>
    <property type="evidence" value="ECO:0007669"/>
    <property type="project" value="InterPro"/>
</dbReference>
<dbReference type="CDD" id="cd02696">
    <property type="entry name" value="MurNAc-LAA"/>
    <property type="match status" value="1"/>
</dbReference>
<evidence type="ECO:0000259" key="3">
    <source>
        <dbReference type="PROSITE" id="PS51724"/>
    </source>
</evidence>
<feature type="domain" description="SPOR" evidence="3">
    <location>
        <begin position="190"/>
        <end position="265"/>
    </location>
</feature>
<dbReference type="SMART" id="SM00646">
    <property type="entry name" value="Ami_3"/>
    <property type="match status" value="1"/>
</dbReference>
<dbReference type="Gene3D" id="3.40.630.40">
    <property type="entry name" value="Zn-dependent exopeptidases"/>
    <property type="match status" value="1"/>
</dbReference>
<dbReference type="Gene3D" id="3.30.70.1070">
    <property type="entry name" value="Sporulation related repeat"/>
    <property type="match status" value="1"/>
</dbReference>
<dbReference type="GO" id="GO:0009253">
    <property type="term" value="P:peptidoglycan catabolic process"/>
    <property type="evidence" value="ECO:0007669"/>
    <property type="project" value="InterPro"/>
</dbReference>
<gene>
    <name evidence="4" type="ORF">DRW41_07460</name>
</gene>
<dbReference type="GO" id="GO:0008745">
    <property type="term" value="F:N-acetylmuramoyl-L-alanine amidase activity"/>
    <property type="evidence" value="ECO:0007669"/>
    <property type="project" value="InterPro"/>
</dbReference>
<organism evidence="4 5">
    <name type="scientific">Neobacillus piezotolerans</name>
    <dbReference type="NCBI Taxonomy" id="2259171"/>
    <lineage>
        <taxon>Bacteria</taxon>
        <taxon>Bacillati</taxon>
        <taxon>Bacillota</taxon>
        <taxon>Bacilli</taxon>
        <taxon>Bacillales</taxon>
        <taxon>Bacillaceae</taxon>
        <taxon>Neobacillus</taxon>
    </lineage>
</organism>
<evidence type="ECO:0000313" key="5">
    <source>
        <dbReference type="Proteomes" id="UP000257144"/>
    </source>
</evidence>
<keyword evidence="1" id="KW-0378">Hydrolase</keyword>
<dbReference type="Proteomes" id="UP000257144">
    <property type="component" value="Unassembled WGS sequence"/>
</dbReference>
<name>A0A3D8GTW9_9BACI</name>
<feature type="region of interest" description="Disordered" evidence="2">
    <location>
        <begin position="1"/>
        <end position="20"/>
    </location>
</feature>
<accession>A0A3D8GTW9</accession>
<keyword evidence="5" id="KW-1185">Reference proteome</keyword>
<protein>
    <submittedName>
        <fullName evidence="4">N-acetylmuramoyl-L-alanine amidase</fullName>
    </submittedName>
</protein>
<dbReference type="SUPFAM" id="SSF110997">
    <property type="entry name" value="Sporulation related repeat"/>
    <property type="match status" value="1"/>
</dbReference>
<dbReference type="OrthoDB" id="9763643at2"/>
<reference evidence="4 5" key="1">
    <citation type="submission" date="2018-07" db="EMBL/GenBank/DDBJ databases">
        <title>Bacillus sp. YLB-04 draft genome sequence.</title>
        <authorList>
            <person name="Yu L."/>
            <person name="Tang X."/>
        </authorList>
    </citation>
    <scope>NUCLEOTIDE SEQUENCE [LARGE SCALE GENOMIC DNA]</scope>
    <source>
        <strain evidence="4 5">YLB-04</strain>
    </source>
</reference>
<dbReference type="InterPro" id="IPR007730">
    <property type="entry name" value="SPOR-like_dom"/>
</dbReference>
<dbReference type="PANTHER" id="PTHR30404:SF0">
    <property type="entry name" value="N-ACETYLMURAMOYL-L-ALANINE AMIDASE AMIC"/>
    <property type="match status" value="1"/>
</dbReference>
<dbReference type="AlphaFoldDB" id="A0A3D8GTW9"/>
<dbReference type="InterPro" id="IPR002508">
    <property type="entry name" value="MurNAc-LAA_cat"/>
</dbReference>
<dbReference type="GO" id="GO:0030288">
    <property type="term" value="C:outer membrane-bounded periplasmic space"/>
    <property type="evidence" value="ECO:0007669"/>
    <property type="project" value="TreeGrafter"/>
</dbReference>
<evidence type="ECO:0000313" key="4">
    <source>
        <dbReference type="EMBL" id="RDU37671.1"/>
    </source>
</evidence>
<dbReference type="SUPFAM" id="SSF53187">
    <property type="entry name" value="Zn-dependent exopeptidases"/>
    <property type="match status" value="1"/>
</dbReference>
<dbReference type="InterPro" id="IPR050695">
    <property type="entry name" value="N-acetylmuramoyl_amidase_3"/>
</dbReference>
<evidence type="ECO:0000256" key="1">
    <source>
        <dbReference type="ARBA" id="ARBA00022801"/>
    </source>
</evidence>
<comment type="caution">
    <text evidence="4">The sequence shown here is derived from an EMBL/GenBank/DDBJ whole genome shotgun (WGS) entry which is preliminary data.</text>
</comment>
<dbReference type="Pfam" id="PF01520">
    <property type="entry name" value="Amidase_3"/>
    <property type="match status" value="1"/>
</dbReference>